<organism evidence="1 2">
    <name type="scientific">Puccinia coronata f. sp. avenae</name>
    <dbReference type="NCBI Taxonomy" id="200324"/>
    <lineage>
        <taxon>Eukaryota</taxon>
        <taxon>Fungi</taxon>
        <taxon>Dikarya</taxon>
        <taxon>Basidiomycota</taxon>
        <taxon>Pucciniomycotina</taxon>
        <taxon>Pucciniomycetes</taxon>
        <taxon>Pucciniales</taxon>
        <taxon>Pucciniaceae</taxon>
        <taxon>Puccinia</taxon>
    </lineage>
</organism>
<protein>
    <submittedName>
        <fullName evidence="1">Uncharacterized protein</fullName>
    </submittedName>
</protein>
<accession>A0A2N5TVM5</accession>
<sequence length="165" mass="18285">MGSGRIPIDPVPLLHLQIREPTGAVSNTLAYLVHTLYTASFHPIYLLCVIITLVGADPTYLQDTIPHAEGCAVKKKFISFSVPADEKCAMGECNYLGRRKTYYYGCLRCERTSDILTEWWMCIDHQPPGNSEPAITITRKSTGTWQGVSPADRGAILSEDLVKLL</sequence>
<comment type="caution">
    <text evidence="1">The sequence shown here is derived from an EMBL/GenBank/DDBJ whole genome shotgun (WGS) entry which is preliminary data.</text>
</comment>
<name>A0A2N5TVM5_9BASI</name>
<evidence type="ECO:0000313" key="2">
    <source>
        <dbReference type="Proteomes" id="UP000235392"/>
    </source>
</evidence>
<dbReference type="AlphaFoldDB" id="A0A2N5TVM5"/>
<proteinExistence type="predicted"/>
<reference evidence="1 2" key="1">
    <citation type="submission" date="2017-11" db="EMBL/GenBank/DDBJ databases">
        <title>De novo assembly and phasing of dikaryotic genomes from two isolates of Puccinia coronata f. sp. avenae, the causal agent of oat crown rust.</title>
        <authorList>
            <person name="Miller M.E."/>
            <person name="Zhang Y."/>
            <person name="Omidvar V."/>
            <person name="Sperschneider J."/>
            <person name="Schwessinger B."/>
            <person name="Raley C."/>
            <person name="Palmer J.M."/>
            <person name="Garnica D."/>
            <person name="Upadhyaya N."/>
            <person name="Rathjen J."/>
            <person name="Taylor J.M."/>
            <person name="Park R.F."/>
            <person name="Dodds P.N."/>
            <person name="Hirsch C.D."/>
            <person name="Kianian S.F."/>
            <person name="Figueroa M."/>
        </authorList>
    </citation>
    <scope>NUCLEOTIDE SEQUENCE [LARGE SCALE GENOMIC DNA]</scope>
    <source>
        <strain evidence="1">12SD80</strain>
    </source>
</reference>
<evidence type="ECO:0000313" key="1">
    <source>
        <dbReference type="EMBL" id="PLW29543.1"/>
    </source>
</evidence>
<gene>
    <name evidence="1" type="ORF">PCASD_15970</name>
</gene>
<dbReference type="EMBL" id="PGCI01000327">
    <property type="protein sequence ID" value="PLW29543.1"/>
    <property type="molecule type" value="Genomic_DNA"/>
</dbReference>
<dbReference type="Proteomes" id="UP000235392">
    <property type="component" value="Unassembled WGS sequence"/>
</dbReference>